<name>M7B4H6_CHEMY</name>
<dbReference type="EMBL" id="KB543018">
    <property type="protein sequence ID" value="EMP32019.1"/>
    <property type="molecule type" value="Genomic_DNA"/>
</dbReference>
<reference evidence="2" key="1">
    <citation type="journal article" date="2013" name="Nat. Genet.">
        <title>The draft genomes of soft-shell turtle and green sea turtle yield insights into the development and evolution of the turtle-specific body plan.</title>
        <authorList>
            <person name="Wang Z."/>
            <person name="Pascual-Anaya J."/>
            <person name="Zadissa A."/>
            <person name="Li W."/>
            <person name="Niimura Y."/>
            <person name="Huang Z."/>
            <person name="Li C."/>
            <person name="White S."/>
            <person name="Xiong Z."/>
            <person name="Fang D."/>
            <person name="Wang B."/>
            <person name="Ming Y."/>
            <person name="Chen Y."/>
            <person name="Zheng Y."/>
            <person name="Kuraku S."/>
            <person name="Pignatelli M."/>
            <person name="Herrero J."/>
            <person name="Beal K."/>
            <person name="Nozawa M."/>
            <person name="Li Q."/>
            <person name="Wang J."/>
            <person name="Zhang H."/>
            <person name="Yu L."/>
            <person name="Shigenobu S."/>
            <person name="Wang J."/>
            <person name="Liu J."/>
            <person name="Flicek P."/>
            <person name="Searle S."/>
            <person name="Wang J."/>
            <person name="Kuratani S."/>
            <person name="Yin Y."/>
            <person name="Aken B."/>
            <person name="Zhang G."/>
            <person name="Irie N."/>
        </authorList>
    </citation>
    <scope>NUCLEOTIDE SEQUENCE [LARGE SCALE GENOMIC DNA]</scope>
</reference>
<evidence type="ECO:0000313" key="1">
    <source>
        <dbReference type="EMBL" id="EMP32019.1"/>
    </source>
</evidence>
<accession>M7B4H6</accession>
<evidence type="ECO:0000313" key="2">
    <source>
        <dbReference type="Proteomes" id="UP000031443"/>
    </source>
</evidence>
<dbReference type="AlphaFoldDB" id="M7B4H6"/>
<protein>
    <submittedName>
        <fullName evidence="1">Uncharacterized protein</fullName>
    </submittedName>
</protein>
<proteinExistence type="predicted"/>
<keyword evidence="2" id="KW-1185">Reference proteome</keyword>
<organism evidence="1 2">
    <name type="scientific">Chelonia mydas</name>
    <name type="common">Green sea-turtle</name>
    <name type="synonym">Chelonia agassizi</name>
    <dbReference type="NCBI Taxonomy" id="8469"/>
    <lineage>
        <taxon>Eukaryota</taxon>
        <taxon>Metazoa</taxon>
        <taxon>Chordata</taxon>
        <taxon>Craniata</taxon>
        <taxon>Vertebrata</taxon>
        <taxon>Euteleostomi</taxon>
        <taxon>Archelosauria</taxon>
        <taxon>Testudinata</taxon>
        <taxon>Testudines</taxon>
        <taxon>Cryptodira</taxon>
        <taxon>Durocryptodira</taxon>
        <taxon>Americhelydia</taxon>
        <taxon>Chelonioidea</taxon>
        <taxon>Cheloniidae</taxon>
        <taxon>Chelonia</taxon>
    </lineage>
</organism>
<gene>
    <name evidence="1" type="ORF">UY3_10850</name>
</gene>
<sequence length="114" mass="12971">MHGDRSTRDQFSGSSEDPLNRLPIALLLTPVLHRNKQHKTPYHGKHGACSAHRCCCERCKHLVQYVQNLQKQARWRWQCGDKCDEDMNTDFSQSTGPSSLDILVAMGQAHAVER</sequence>
<dbReference type="Proteomes" id="UP000031443">
    <property type="component" value="Unassembled WGS sequence"/>
</dbReference>